<dbReference type="InterPro" id="IPR038986">
    <property type="entry name" value="Clr2"/>
</dbReference>
<feature type="region of interest" description="Disordered" evidence="1">
    <location>
        <begin position="539"/>
        <end position="581"/>
    </location>
</feature>
<dbReference type="GO" id="GO:0033553">
    <property type="term" value="C:rDNA heterochromatin"/>
    <property type="evidence" value="ECO:0007669"/>
    <property type="project" value="TreeGrafter"/>
</dbReference>
<gene>
    <name evidence="4" type="ORF">M501DRAFT_955621</name>
</gene>
<dbReference type="InterPro" id="IPR018839">
    <property type="entry name" value="Tscrpt-silencing_Clr2_C"/>
</dbReference>
<evidence type="ECO:0000259" key="2">
    <source>
        <dbReference type="Pfam" id="PF10383"/>
    </source>
</evidence>
<feature type="region of interest" description="Disordered" evidence="1">
    <location>
        <begin position="103"/>
        <end position="124"/>
    </location>
</feature>
<dbReference type="PANTHER" id="PTHR38046:SF1">
    <property type="entry name" value="CRYPTIC LOCI REGULATOR 2"/>
    <property type="match status" value="1"/>
</dbReference>
<dbReference type="OrthoDB" id="2421327at2759"/>
<dbReference type="Pfam" id="PF10383">
    <property type="entry name" value="Clr2"/>
    <property type="match status" value="1"/>
</dbReference>
<reference evidence="4" key="1">
    <citation type="journal article" date="2020" name="Stud. Mycol.">
        <title>101 Dothideomycetes genomes: a test case for predicting lifestyles and emergence of pathogens.</title>
        <authorList>
            <person name="Haridas S."/>
            <person name="Albert R."/>
            <person name="Binder M."/>
            <person name="Bloem J."/>
            <person name="Labutti K."/>
            <person name="Salamov A."/>
            <person name="Andreopoulos B."/>
            <person name="Baker S."/>
            <person name="Barry K."/>
            <person name="Bills G."/>
            <person name="Bluhm B."/>
            <person name="Cannon C."/>
            <person name="Castanera R."/>
            <person name="Culley D."/>
            <person name="Daum C."/>
            <person name="Ezra D."/>
            <person name="Gonzalez J."/>
            <person name="Henrissat B."/>
            <person name="Kuo A."/>
            <person name="Liang C."/>
            <person name="Lipzen A."/>
            <person name="Lutzoni F."/>
            <person name="Magnuson J."/>
            <person name="Mondo S."/>
            <person name="Nolan M."/>
            <person name="Ohm R."/>
            <person name="Pangilinan J."/>
            <person name="Park H.-J."/>
            <person name="Ramirez L."/>
            <person name="Alfaro M."/>
            <person name="Sun H."/>
            <person name="Tritt A."/>
            <person name="Yoshinaga Y."/>
            <person name="Zwiers L.-H."/>
            <person name="Turgeon B."/>
            <person name="Goodwin S."/>
            <person name="Spatafora J."/>
            <person name="Crous P."/>
            <person name="Grigoriev I."/>
        </authorList>
    </citation>
    <scope>NUCLEOTIDE SEQUENCE</scope>
    <source>
        <strain evidence="4">CBS 101060</strain>
    </source>
</reference>
<feature type="compositionally biased region" description="Basic and acidic residues" evidence="1">
    <location>
        <begin position="27"/>
        <end position="41"/>
    </location>
</feature>
<dbReference type="GO" id="GO:0031934">
    <property type="term" value="C:mating-type region heterochromatin"/>
    <property type="evidence" value="ECO:0007669"/>
    <property type="project" value="TreeGrafter"/>
</dbReference>
<keyword evidence="5" id="KW-1185">Reference proteome</keyword>
<evidence type="ECO:0008006" key="6">
    <source>
        <dbReference type="Google" id="ProtNLM"/>
    </source>
</evidence>
<feature type="compositionally biased region" description="Pro residues" evidence="1">
    <location>
        <begin position="211"/>
        <end position="224"/>
    </location>
</feature>
<dbReference type="Proteomes" id="UP000799429">
    <property type="component" value="Unassembled WGS sequence"/>
</dbReference>
<protein>
    <recommendedName>
        <fullName evidence="6">Cryptic loci regulator 2 N-terminal domain-containing protein</fullName>
    </recommendedName>
</protein>
<feature type="domain" description="Cryptic loci regulator 2 C-terminal" evidence="2">
    <location>
        <begin position="387"/>
        <end position="507"/>
    </location>
</feature>
<dbReference type="Pfam" id="PF16761">
    <property type="entry name" value="Clr2_transil"/>
    <property type="match status" value="1"/>
</dbReference>
<evidence type="ECO:0000313" key="4">
    <source>
        <dbReference type="EMBL" id="KAF2838748.1"/>
    </source>
</evidence>
<dbReference type="EMBL" id="MU006096">
    <property type="protein sequence ID" value="KAF2838748.1"/>
    <property type="molecule type" value="Genomic_DNA"/>
</dbReference>
<evidence type="ECO:0000313" key="5">
    <source>
        <dbReference type="Proteomes" id="UP000799429"/>
    </source>
</evidence>
<organism evidence="4 5">
    <name type="scientific">Patellaria atrata CBS 101060</name>
    <dbReference type="NCBI Taxonomy" id="1346257"/>
    <lineage>
        <taxon>Eukaryota</taxon>
        <taxon>Fungi</taxon>
        <taxon>Dikarya</taxon>
        <taxon>Ascomycota</taxon>
        <taxon>Pezizomycotina</taxon>
        <taxon>Dothideomycetes</taxon>
        <taxon>Dothideomycetes incertae sedis</taxon>
        <taxon>Patellariales</taxon>
        <taxon>Patellariaceae</taxon>
        <taxon>Patellaria</taxon>
    </lineage>
</organism>
<sequence length="581" mass="65496">MTRFYPLYVRRSDGKLEIPAGSKGKKDKNQPTDDQLDRTPDAKGVSDYYREIGPDELKHLDWRRKLAGMLVRELGGAEHSDKCCILDALPENYRLYEHIKSKATDKENPSKAKNHAGGGHDRQDAYLYGHPLGRRKRFRSPADFFPHLLWLVTDEKGDPGNCSCKLCSPEEFEPEKGAGQPHITLRSPVVEIPRRPMSIQTPINTLSKSSGPPPPAHSPLPQPTPQRLIPTPLPQPRNSDQQIDAQYDKFMYRPGEIVWFNRGPRWGLSVISRRYWNKAAPQGDERIYIVQPLSPPGAYPAEVTVPQGHMLRPWLAWSAPALTCAALNEMNVTFETADWQRIAKGDFGFGDSEVDGSILAAKHIDSTYTLFDLVKRVSPNPGLDERWWNGLYLGSEKIWVGEPIRLRTGTNYPNVMVINEILERVQSDFSGAKSKSSVVLIGDIYTCFTVPVNQQLPEPSYLPLRMQKDLQWRNSVTIPTKQTAIFWKLSSSLSRIELSDIKGRWYETSLIFPILLDTKTFSENVRCGDINDAHFWINGRGGPDSDTSKPVGIRKADRREALSRAVPPSTRILDGLQPPAS</sequence>
<dbReference type="AlphaFoldDB" id="A0A9P4S9U8"/>
<feature type="domain" description="Cryptic loci regulator 2 N-terminal" evidence="3">
    <location>
        <begin position="85"/>
        <end position="167"/>
    </location>
</feature>
<dbReference type="GO" id="GO:0030466">
    <property type="term" value="P:silent mating-type cassette heterochromatin formation"/>
    <property type="evidence" value="ECO:0007669"/>
    <property type="project" value="TreeGrafter"/>
</dbReference>
<name>A0A9P4S9U8_9PEZI</name>
<dbReference type="PANTHER" id="PTHR38046">
    <property type="entry name" value="CRYPTIC LOCI REGULATOR 2"/>
    <property type="match status" value="1"/>
</dbReference>
<feature type="non-terminal residue" evidence="4">
    <location>
        <position position="581"/>
    </location>
</feature>
<evidence type="ECO:0000256" key="1">
    <source>
        <dbReference type="SAM" id="MobiDB-lite"/>
    </source>
</evidence>
<dbReference type="InterPro" id="IPR031915">
    <property type="entry name" value="Clr2_N"/>
</dbReference>
<feature type="region of interest" description="Disordered" evidence="1">
    <location>
        <begin position="201"/>
        <end position="240"/>
    </location>
</feature>
<dbReference type="GO" id="GO:0070824">
    <property type="term" value="C:SHREC complex"/>
    <property type="evidence" value="ECO:0007669"/>
    <property type="project" value="InterPro"/>
</dbReference>
<accession>A0A9P4S9U8</accession>
<feature type="region of interest" description="Disordered" evidence="1">
    <location>
        <begin position="16"/>
        <end position="47"/>
    </location>
</feature>
<evidence type="ECO:0000259" key="3">
    <source>
        <dbReference type="Pfam" id="PF16761"/>
    </source>
</evidence>
<comment type="caution">
    <text evidence="4">The sequence shown here is derived from an EMBL/GenBank/DDBJ whole genome shotgun (WGS) entry which is preliminary data.</text>
</comment>
<proteinExistence type="predicted"/>